<dbReference type="SMART" id="SM00899">
    <property type="entry name" value="FeoA"/>
    <property type="match status" value="1"/>
</dbReference>
<proteinExistence type="predicted"/>
<dbReference type="InterPro" id="IPR038157">
    <property type="entry name" value="FeoA_core_dom"/>
</dbReference>
<evidence type="ECO:0000313" key="4">
    <source>
        <dbReference type="Proteomes" id="UP001597458"/>
    </source>
</evidence>
<dbReference type="SUPFAM" id="SSF50037">
    <property type="entry name" value="C-terminal domain of transcriptional repressors"/>
    <property type="match status" value="1"/>
</dbReference>
<accession>A0ABW5PUG3</accession>
<organism evidence="3 4">
    <name type="scientific">Terrilactibacillus laevilacticus</name>
    <dbReference type="NCBI Taxonomy" id="1380157"/>
    <lineage>
        <taxon>Bacteria</taxon>
        <taxon>Bacillati</taxon>
        <taxon>Bacillota</taxon>
        <taxon>Bacilli</taxon>
        <taxon>Bacillales</taxon>
        <taxon>Bacillaceae</taxon>
        <taxon>Terrilactibacillus</taxon>
    </lineage>
</organism>
<dbReference type="PANTHER" id="PTHR42954">
    <property type="entry name" value="FE(2+) TRANSPORT PROTEIN A"/>
    <property type="match status" value="1"/>
</dbReference>
<dbReference type="Proteomes" id="UP001597458">
    <property type="component" value="Unassembled WGS sequence"/>
</dbReference>
<keyword evidence="4" id="KW-1185">Reference proteome</keyword>
<gene>
    <name evidence="3" type="ORF">ACFSTF_14815</name>
</gene>
<reference evidence="4" key="1">
    <citation type="journal article" date="2019" name="Int. J. Syst. Evol. Microbiol.">
        <title>The Global Catalogue of Microorganisms (GCM) 10K type strain sequencing project: providing services to taxonomists for standard genome sequencing and annotation.</title>
        <authorList>
            <consortium name="The Broad Institute Genomics Platform"/>
            <consortium name="The Broad Institute Genome Sequencing Center for Infectious Disease"/>
            <person name="Wu L."/>
            <person name="Ma J."/>
        </authorList>
    </citation>
    <scope>NUCLEOTIDE SEQUENCE [LARGE SCALE GENOMIC DNA]</scope>
    <source>
        <strain evidence="4">TISTR 2241</strain>
    </source>
</reference>
<dbReference type="RefSeq" id="WP_141191761.1">
    <property type="nucleotide sequence ID" value="NZ_JBHUMR010000021.1"/>
</dbReference>
<evidence type="ECO:0000259" key="2">
    <source>
        <dbReference type="SMART" id="SM00899"/>
    </source>
</evidence>
<dbReference type="InterPro" id="IPR007167">
    <property type="entry name" value="Fe-transptr_FeoA-like"/>
</dbReference>
<evidence type="ECO:0000256" key="1">
    <source>
        <dbReference type="ARBA" id="ARBA00023004"/>
    </source>
</evidence>
<dbReference type="Pfam" id="PF04023">
    <property type="entry name" value="FeoA"/>
    <property type="match status" value="1"/>
</dbReference>
<keyword evidence="1" id="KW-0408">Iron</keyword>
<sequence>MILTELKKGEKATILNLSGTTELVQQRLLDLGITEGEEVCYKCALPFGGPCMLEVCGQCIGLRRREAKEIQVVRT</sequence>
<dbReference type="InterPro" id="IPR008988">
    <property type="entry name" value="Transcriptional_repressor_C"/>
</dbReference>
<name>A0ABW5PUG3_9BACI</name>
<evidence type="ECO:0000313" key="3">
    <source>
        <dbReference type="EMBL" id="MFD2618563.1"/>
    </source>
</evidence>
<dbReference type="EMBL" id="JBHUMR010000021">
    <property type="protein sequence ID" value="MFD2618563.1"/>
    <property type="molecule type" value="Genomic_DNA"/>
</dbReference>
<comment type="caution">
    <text evidence="3">The sequence shown here is derived from an EMBL/GenBank/DDBJ whole genome shotgun (WGS) entry which is preliminary data.</text>
</comment>
<dbReference type="Gene3D" id="2.30.30.90">
    <property type="match status" value="1"/>
</dbReference>
<feature type="domain" description="Ferrous iron transporter FeoA-like" evidence="2">
    <location>
        <begin position="1"/>
        <end position="74"/>
    </location>
</feature>
<dbReference type="InterPro" id="IPR052713">
    <property type="entry name" value="FeoA"/>
</dbReference>
<dbReference type="PANTHER" id="PTHR42954:SF1">
    <property type="entry name" value="FERROUS IRON TRANSPORTER FEOA DOMAIN-CONTAINING PROTEIN"/>
    <property type="match status" value="1"/>
</dbReference>
<protein>
    <submittedName>
        <fullName evidence="3">Ferrous iron transport protein A</fullName>
    </submittedName>
</protein>